<keyword evidence="5" id="KW-0676">Redox-active center</keyword>
<dbReference type="GO" id="GO:0051082">
    <property type="term" value="F:unfolded protein binding"/>
    <property type="evidence" value="ECO:0007669"/>
    <property type="project" value="InterPro"/>
</dbReference>
<protein>
    <recommendedName>
        <fullName evidence="8">Hsp33-like chaperonin</fullName>
    </recommendedName>
</protein>
<name>J0QR39_9HYPH</name>
<dbReference type="HOGENOM" id="CLU_054493_0_1_5"/>
<dbReference type="InterPro" id="IPR000397">
    <property type="entry name" value="Heat_shock_Hsp33"/>
</dbReference>
<comment type="caution">
    <text evidence="6">The sequence shown here is derived from an EMBL/GenBank/DDBJ whole genome shotgun (WGS) entry which is preliminary data.</text>
</comment>
<dbReference type="Gene3D" id="3.55.30.10">
    <property type="entry name" value="Hsp33 domain"/>
    <property type="match status" value="1"/>
</dbReference>
<dbReference type="NCBIfam" id="NF002386">
    <property type="entry name" value="PRK01402.1"/>
    <property type="match status" value="1"/>
</dbReference>
<dbReference type="AlphaFoldDB" id="J0QR39"/>
<evidence type="ECO:0000313" key="7">
    <source>
        <dbReference type="Proteomes" id="UP000001077"/>
    </source>
</evidence>
<keyword evidence="1" id="KW-0963">Cytoplasm</keyword>
<evidence type="ECO:0008006" key="8">
    <source>
        <dbReference type="Google" id="ProtNLM"/>
    </source>
</evidence>
<dbReference type="GO" id="GO:0042026">
    <property type="term" value="P:protein refolding"/>
    <property type="evidence" value="ECO:0007669"/>
    <property type="project" value="TreeGrafter"/>
</dbReference>
<dbReference type="SUPFAM" id="SSF64397">
    <property type="entry name" value="Hsp33 domain"/>
    <property type="match status" value="1"/>
</dbReference>
<dbReference type="eggNOG" id="COG1281">
    <property type="taxonomic scope" value="Bacteria"/>
</dbReference>
<proteinExistence type="predicted"/>
<accession>J0QR39</accession>
<keyword evidence="4" id="KW-0143">Chaperone</keyword>
<gene>
    <name evidence="6" type="ORF">MCY_01065</name>
</gene>
<dbReference type="STRING" id="1094556.MCY_01065"/>
<dbReference type="Gene3D" id="3.90.1280.10">
    <property type="entry name" value="HSP33 redox switch-like"/>
    <property type="match status" value="1"/>
</dbReference>
<dbReference type="Pfam" id="PF01430">
    <property type="entry name" value="HSP33"/>
    <property type="match status" value="1"/>
</dbReference>
<dbReference type="PATRIC" id="fig|1094556.3.peg.1220"/>
<keyword evidence="2" id="KW-0862">Zinc</keyword>
<organism evidence="6 7">
    <name type="scientific">Bartonella rattimassiliensis 15908</name>
    <dbReference type="NCBI Taxonomy" id="1094556"/>
    <lineage>
        <taxon>Bacteria</taxon>
        <taxon>Pseudomonadati</taxon>
        <taxon>Pseudomonadota</taxon>
        <taxon>Alphaproteobacteria</taxon>
        <taxon>Hyphomicrobiales</taxon>
        <taxon>Bartonellaceae</taxon>
        <taxon>Bartonella</taxon>
    </lineage>
</organism>
<evidence type="ECO:0000256" key="3">
    <source>
        <dbReference type="ARBA" id="ARBA00023157"/>
    </source>
</evidence>
<dbReference type="InterPro" id="IPR016153">
    <property type="entry name" value="Heat_shock_Hsp33_N"/>
</dbReference>
<keyword evidence="7" id="KW-1185">Reference proteome</keyword>
<evidence type="ECO:0000313" key="6">
    <source>
        <dbReference type="EMBL" id="EJF85504.1"/>
    </source>
</evidence>
<evidence type="ECO:0000256" key="5">
    <source>
        <dbReference type="ARBA" id="ARBA00023284"/>
    </source>
</evidence>
<dbReference type="Proteomes" id="UP000001077">
    <property type="component" value="Unassembled WGS sequence"/>
</dbReference>
<keyword evidence="3" id="KW-1015">Disulfide bond</keyword>
<dbReference type="GO" id="GO:0044183">
    <property type="term" value="F:protein folding chaperone"/>
    <property type="evidence" value="ECO:0007669"/>
    <property type="project" value="TreeGrafter"/>
</dbReference>
<dbReference type="GO" id="GO:0005737">
    <property type="term" value="C:cytoplasm"/>
    <property type="evidence" value="ECO:0007669"/>
    <property type="project" value="InterPro"/>
</dbReference>
<dbReference type="PIRSF" id="PIRSF005261">
    <property type="entry name" value="Heat_shock_Hsp33"/>
    <property type="match status" value="1"/>
</dbReference>
<evidence type="ECO:0000256" key="4">
    <source>
        <dbReference type="ARBA" id="ARBA00023186"/>
    </source>
</evidence>
<dbReference type="SUPFAM" id="SSF118352">
    <property type="entry name" value="HSP33 redox switch-like"/>
    <property type="match status" value="1"/>
</dbReference>
<dbReference type="CDD" id="cd00498">
    <property type="entry name" value="Hsp33"/>
    <property type="match status" value="1"/>
</dbReference>
<reference evidence="6 7" key="1">
    <citation type="submission" date="2012-03" db="EMBL/GenBank/DDBJ databases">
        <title>The Genome Sequence of Bartonella rattimassiliensis 15908.</title>
        <authorList>
            <consortium name="The Broad Institute Genome Sequencing Platform"/>
            <consortium name="The Broad Institute Genome Sequencing Center for Infectious Disease"/>
            <person name="Feldgarden M."/>
            <person name="Kirby J."/>
            <person name="Kosoy M."/>
            <person name="Birtles R."/>
            <person name="Probert W.S."/>
            <person name="Chiaraviglio L."/>
            <person name="Young S.K."/>
            <person name="Zeng Q."/>
            <person name="Gargeya S."/>
            <person name="Fitzgerald M."/>
            <person name="Haas B."/>
            <person name="Abouelleil A."/>
            <person name="Alvarado L."/>
            <person name="Arachchi H.M."/>
            <person name="Berlin A."/>
            <person name="Chapman S.B."/>
            <person name="Gearin G."/>
            <person name="Goldberg J."/>
            <person name="Griggs A."/>
            <person name="Gujja S."/>
            <person name="Hansen M."/>
            <person name="Heiman D."/>
            <person name="Howarth C."/>
            <person name="Larimer J."/>
            <person name="Lui A."/>
            <person name="MacDonald P.J.P."/>
            <person name="McCowen C."/>
            <person name="Montmayeur A."/>
            <person name="Murphy C."/>
            <person name="Neiman D."/>
            <person name="Pearson M."/>
            <person name="Priest M."/>
            <person name="Roberts A."/>
            <person name="Saif S."/>
            <person name="Shea T."/>
            <person name="Sisk P."/>
            <person name="Stolte C."/>
            <person name="Sykes S."/>
            <person name="Wortman J."/>
            <person name="Nusbaum C."/>
            <person name="Birren B."/>
        </authorList>
    </citation>
    <scope>NUCLEOTIDE SEQUENCE [LARGE SCALE GENOMIC DNA]</scope>
    <source>
        <strain evidence="6 7">15908</strain>
    </source>
</reference>
<evidence type="ECO:0000256" key="1">
    <source>
        <dbReference type="ARBA" id="ARBA00022490"/>
    </source>
</evidence>
<evidence type="ECO:0000256" key="2">
    <source>
        <dbReference type="ARBA" id="ARBA00022833"/>
    </source>
</evidence>
<dbReference type="PANTHER" id="PTHR30111:SF1">
    <property type="entry name" value="33 KDA CHAPERONIN"/>
    <property type="match status" value="1"/>
</dbReference>
<dbReference type="InterPro" id="IPR016154">
    <property type="entry name" value="Heat_shock_Hsp33_C"/>
</dbReference>
<sequence length="352" mass="39771">MRFSLQNNPPTTNYIKGKAMSEQAKDEASLNNIYTHEDDTVIPFQVEKLDIRGRAVQLGKTLNSILTRHQYPEPVSYLLAEALLLTVLLGTSLKLTGKFILQTHSDGPVNMLVCDFLPPSGLRGYARFDKERLKQAIDNDQASSETLLGKGTLAFTIDQGSHMQSYQGIVALDGSNLQEASRAYFDQSEQILTDIRLAVAILINQDQKGKSQKSWRAGGILTQLLPQASSHHKVYDPHQKREQTKTHTQLENQWQEAKILMATIESAELTDPQVGSKQLLFRLFHEQGVRVFNSVSLVDQCSCSREKIKGILEGFPLDERNKMVKNKYISVTCEFCSKTYRFITQEFLEEKT</sequence>
<dbReference type="PANTHER" id="PTHR30111">
    <property type="entry name" value="33 KDA CHAPERONIN"/>
    <property type="match status" value="1"/>
</dbReference>
<dbReference type="EMBL" id="AILY01000022">
    <property type="protein sequence ID" value="EJF85504.1"/>
    <property type="molecule type" value="Genomic_DNA"/>
</dbReference>
<dbReference type="InterPro" id="IPR023212">
    <property type="entry name" value="Hsp33_helix_hairpin_bin_dom_sf"/>
</dbReference>
<dbReference type="Gene3D" id="1.10.287.480">
    <property type="entry name" value="helix hairpin bin"/>
    <property type="match status" value="1"/>
</dbReference>